<dbReference type="InterPro" id="IPR023346">
    <property type="entry name" value="Lysozyme-like_dom_sf"/>
</dbReference>
<evidence type="ECO:0000313" key="11">
    <source>
        <dbReference type="EMBL" id="GAA5030415.1"/>
    </source>
</evidence>
<accession>A0ABP9JHT1</accession>
<evidence type="ECO:0000256" key="6">
    <source>
        <dbReference type="ARBA" id="ARBA00023268"/>
    </source>
</evidence>
<evidence type="ECO:0000256" key="9">
    <source>
        <dbReference type="SAM" id="MobiDB-lite"/>
    </source>
</evidence>
<dbReference type="InterPro" id="IPR001264">
    <property type="entry name" value="Glyco_trans_51"/>
</dbReference>
<keyword evidence="2" id="KW-0645">Protease</keyword>
<dbReference type="SMART" id="SM00740">
    <property type="entry name" value="PASTA"/>
    <property type="match status" value="1"/>
</dbReference>
<dbReference type="SUPFAM" id="SSF56601">
    <property type="entry name" value="beta-lactamase/transpeptidase-like"/>
    <property type="match status" value="1"/>
</dbReference>
<organism evidence="11 12">
    <name type="scientific">Terrabacter aeriphilus</name>
    <dbReference type="NCBI Taxonomy" id="515662"/>
    <lineage>
        <taxon>Bacteria</taxon>
        <taxon>Bacillati</taxon>
        <taxon>Actinomycetota</taxon>
        <taxon>Actinomycetes</taxon>
        <taxon>Micrococcales</taxon>
        <taxon>Intrasporangiaceae</taxon>
        <taxon>Terrabacter</taxon>
    </lineage>
</organism>
<dbReference type="InterPro" id="IPR001460">
    <property type="entry name" value="PCN-bd_Tpept"/>
</dbReference>
<keyword evidence="5" id="KW-0378">Hydrolase</keyword>
<evidence type="ECO:0000256" key="8">
    <source>
        <dbReference type="ARBA" id="ARBA00049902"/>
    </source>
</evidence>
<feature type="compositionally biased region" description="Pro residues" evidence="9">
    <location>
        <begin position="814"/>
        <end position="824"/>
    </location>
</feature>
<keyword evidence="6" id="KW-0511">Multifunctional enzyme</keyword>
<evidence type="ECO:0000256" key="5">
    <source>
        <dbReference type="ARBA" id="ARBA00022801"/>
    </source>
</evidence>
<dbReference type="Gene3D" id="1.10.3810.10">
    <property type="entry name" value="Biosynthetic peptidoglycan transglycosylase-like"/>
    <property type="match status" value="1"/>
</dbReference>
<comment type="caution">
    <text evidence="11">The sequence shown here is derived from an EMBL/GenBank/DDBJ whole genome shotgun (WGS) entry which is preliminary data.</text>
</comment>
<evidence type="ECO:0000256" key="7">
    <source>
        <dbReference type="ARBA" id="ARBA00034000"/>
    </source>
</evidence>
<dbReference type="PANTHER" id="PTHR32282">
    <property type="entry name" value="BINDING PROTEIN TRANSPEPTIDASE, PUTATIVE-RELATED"/>
    <property type="match status" value="1"/>
</dbReference>
<dbReference type="Pfam" id="PF03793">
    <property type="entry name" value="PASTA"/>
    <property type="match status" value="1"/>
</dbReference>
<dbReference type="PROSITE" id="PS51178">
    <property type="entry name" value="PASTA"/>
    <property type="match status" value="1"/>
</dbReference>
<feature type="compositionally biased region" description="Low complexity" evidence="9">
    <location>
        <begin position="766"/>
        <end position="798"/>
    </location>
</feature>
<evidence type="ECO:0000313" key="12">
    <source>
        <dbReference type="Proteomes" id="UP001500427"/>
    </source>
</evidence>
<dbReference type="Proteomes" id="UP001500427">
    <property type="component" value="Unassembled WGS sequence"/>
</dbReference>
<dbReference type="Gene3D" id="3.40.710.10">
    <property type="entry name" value="DD-peptidase/beta-lactamase superfamily"/>
    <property type="match status" value="1"/>
</dbReference>
<dbReference type="InterPro" id="IPR005543">
    <property type="entry name" value="PASTA_dom"/>
</dbReference>
<keyword evidence="1" id="KW-0121">Carboxypeptidase</keyword>
<gene>
    <name evidence="11" type="ORF">GCM10023258_27640</name>
</gene>
<dbReference type="SUPFAM" id="SSF53955">
    <property type="entry name" value="Lysozyme-like"/>
    <property type="match status" value="1"/>
</dbReference>
<dbReference type="InterPro" id="IPR012338">
    <property type="entry name" value="Beta-lactam/transpept-like"/>
</dbReference>
<dbReference type="Pfam" id="PF00912">
    <property type="entry name" value="Transgly"/>
    <property type="match status" value="1"/>
</dbReference>
<feature type="region of interest" description="Disordered" evidence="9">
    <location>
        <begin position="730"/>
        <end position="824"/>
    </location>
</feature>
<keyword evidence="12" id="KW-1185">Reference proteome</keyword>
<dbReference type="Gene3D" id="3.30.10.20">
    <property type="match status" value="1"/>
</dbReference>
<evidence type="ECO:0000256" key="4">
    <source>
        <dbReference type="ARBA" id="ARBA00022679"/>
    </source>
</evidence>
<reference evidence="12" key="1">
    <citation type="journal article" date="2019" name="Int. J. Syst. Evol. Microbiol.">
        <title>The Global Catalogue of Microorganisms (GCM) 10K type strain sequencing project: providing services to taxonomists for standard genome sequencing and annotation.</title>
        <authorList>
            <consortium name="The Broad Institute Genomics Platform"/>
            <consortium name="The Broad Institute Genome Sequencing Center for Infectious Disease"/>
            <person name="Wu L."/>
            <person name="Ma J."/>
        </authorList>
    </citation>
    <scope>NUCLEOTIDE SEQUENCE [LARGE SCALE GENOMIC DNA]</scope>
    <source>
        <strain evidence="12">JCM 17687</strain>
    </source>
</reference>
<evidence type="ECO:0000256" key="2">
    <source>
        <dbReference type="ARBA" id="ARBA00022670"/>
    </source>
</evidence>
<keyword evidence="4" id="KW-0808">Transferase</keyword>
<comment type="catalytic activity">
    <reaction evidence="7">
        <text>Preferential cleavage: (Ac)2-L-Lys-D-Ala-|-D-Ala. Also transpeptidation of peptidyl-alanyl moieties that are N-acyl substituents of D-alanine.</text>
        <dbReference type="EC" id="3.4.16.4"/>
    </reaction>
</comment>
<proteinExistence type="predicted"/>
<keyword evidence="3" id="KW-0328">Glycosyltransferase</keyword>
<evidence type="ECO:0000256" key="3">
    <source>
        <dbReference type="ARBA" id="ARBA00022676"/>
    </source>
</evidence>
<dbReference type="CDD" id="cd06577">
    <property type="entry name" value="PASTA_pknB"/>
    <property type="match status" value="1"/>
</dbReference>
<comment type="catalytic activity">
    <reaction evidence="8">
        <text>[GlcNAc-(1-&gt;4)-Mur2Ac(oyl-L-Ala-gamma-D-Glu-L-Lys-D-Ala-D-Ala)](n)-di-trans,octa-cis-undecaprenyl diphosphate + beta-D-GlcNAc-(1-&gt;4)-Mur2Ac(oyl-L-Ala-gamma-D-Glu-L-Lys-D-Ala-D-Ala)-di-trans,octa-cis-undecaprenyl diphosphate = [GlcNAc-(1-&gt;4)-Mur2Ac(oyl-L-Ala-gamma-D-Glu-L-Lys-D-Ala-D-Ala)](n+1)-di-trans,octa-cis-undecaprenyl diphosphate + di-trans,octa-cis-undecaprenyl diphosphate + H(+)</text>
        <dbReference type="Rhea" id="RHEA:23708"/>
        <dbReference type="Rhea" id="RHEA-COMP:9602"/>
        <dbReference type="Rhea" id="RHEA-COMP:9603"/>
        <dbReference type="ChEBI" id="CHEBI:15378"/>
        <dbReference type="ChEBI" id="CHEBI:58405"/>
        <dbReference type="ChEBI" id="CHEBI:60033"/>
        <dbReference type="ChEBI" id="CHEBI:78435"/>
        <dbReference type="EC" id="2.4.99.28"/>
    </reaction>
</comment>
<sequence>MSSRTTSIGGVISLLGAFLASALVLGLLAAGLVMPAVGATGALARSGVDVFNELPSEFTTDPLAQTSRILAADGTVIATPQEQNRTVVPLAKIAPIMRSAQVAIEDHRFYEHGGIDLQGTARAVISNLRNGSSVGASSLTQQYVKISLQYSALSSGNEEAAADAVKKDYMRKLKELKYAITLEKKLTKDQILEGYLNLVYYGDRAYGVEAAAQHYFSVSASQLSLSQAALLAGLTQNPGVTDPVNFPKKAVARRNVVLDRMHELGRITDKQWQAAKKRTLKQDMRISNPKSTCLASPYPYWCDFIVNYAMTLPQLGKTVEERKRTLYRGGVTITTTLDPKLQEAAQKEITKKVPMGNDERIGSAAYIADPNTGQVKAFAQNTQYSVTKDSGGETGINWALDKRYGGSGGFQFGSTAKAFALVTAMESGMNTKSSVNAKAAGGESKAKYTPKEWPGGMANCGPGSTWYVRNDTPFGGGRMSLMEATAKSTNTAFVALSEQLGGCKVRDTMIRLGLHQSDGEPIGKFAPQYILGAADVSPQGVAHAYGVLAADGKKCPMVAITKITQGGKNIALPATKCEQVVEPDVARATDKFLEYNMTHGSGIRNQLDDGNRESAGKTGTANGNNESWFVGYTPQLVTAVWVGTPYDPITRVMKNISVGGKFYPVMHGAAIAAPIWKGIMNKALDGQPEVKFQEPSDKLLKGDQVDVPSVTGLSVSDAISTLEAAGFTAGVGGSMSSTVPSGRVAGTDPYGQAPDGSYVTIYTSRGSSRSAPASQTSSGSGSGSGSNAKPSKPTADTPKPTKPTKPVKPKPGKPTKPNTPPPPG</sequence>
<evidence type="ECO:0000256" key="1">
    <source>
        <dbReference type="ARBA" id="ARBA00022645"/>
    </source>
</evidence>
<dbReference type="RefSeq" id="WP_345508083.1">
    <property type="nucleotide sequence ID" value="NZ_BAABIW010000018.1"/>
</dbReference>
<dbReference type="InterPro" id="IPR050396">
    <property type="entry name" value="Glycosyltr_51/Transpeptidase"/>
</dbReference>
<dbReference type="PANTHER" id="PTHR32282:SF33">
    <property type="entry name" value="PEPTIDOGLYCAN GLYCOSYLTRANSFERASE"/>
    <property type="match status" value="1"/>
</dbReference>
<dbReference type="EMBL" id="BAABIW010000018">
    <property type="protein sequence ID" value="GAA5030415.1"/>
    <property type="molecule type" value="Genomic_DNA"/>
</dbReference>
<feature type="region of interest" description="Disordered" evidence="9">
    <location>
        <begin position="603"/>
        <end position="624"/>
    </location>
</feature>
<feature type="domain" description="PASTA" evidence="10">
    <location>
        <begin position="701"/>
        <end position="765"/>
    </location>
</feature>
<dbReference type="InterPro" id="IPR036950">
    <property type="entry name" value="PBP_transglycosylase"/>
</dbReference>
<name>A0ABP9JHT1_9MICO</name>
<dbReference type="Pfam" id="PF00905">
    <property type="entry name" value="Transpeptidase"/>
    <property type="match status" value="1"/>
</dbReference>
<feature type="compositionally biased region" description="Basic and acidic residues" evidence="9">
    <location>
        <begin position="606"/>
        <end position="615"/>
    </location>
</feature>
<evidence type="ECO:0000259" key="10">
    <source>
        <dbReference type="PROSITE" id="PS51178"/>
    </source>
</evidence>
<protein>
    <submittedName>
        <fullName evidence="11">Transglycosylase domain-containing protein</fullName>
    </submittedName>
</protein>